<keyword evidence="2" id="KW-0472">Membrane</keyword>
<feature type="transmembrane region" description="Helical" evidence="2">
    <location>
        <begin position="90"/>
        <end position="109"/>
    </location>
</feature>
<sequence length="111" mass="12358">MDLLFKAYSQSSDEEPEPEPEPGPKPRTGYRTTVMHPPKRHKPDNPQTIQRETSIPGRYISKRERTQAASVSDTNPNPNPAVVASPGKSSFLFLIVVIIALFHIAEMMISS</sequence>
<protein>
    <submittedName>
        <fullName evidence="3">Uncharacterized protein</fullName>
    </submittedName>
</protein>
<evidence type="ECO:0000313" key="3">
    <source>
        <dbReference type="EMBL" id="MBX00085.1"/>
    </source>
</evidence>
<keyword evidence="2" id="KW-1133">Transmembrane helix</keyword>
<evidence type="ECO:0000256" key="1">
    <source>
        <dbReference type="SAM" id="MobiDB-lite"/>
    </source>
</evidence>
<name>A0A2P2K2X7_RHIMU</name>
<organism evidence="3">
    <name type="scientific">Rhizophora mucronata</name>
    <name type="common">Asiatic mangrove</name>
    <dbReference type="NCBI Taxonomy" id="61149"/>
    <lineage>
        <taxon>Eukaryota</taxon>
        <taxon>Viridiplantae</taxon>
        <taxon>Streptophyta</taxon>
        <taxon>Embryophyta</taxon>
        <taxon>Tracheophyta</taxon>
        <taxon>Spermatophyta</taxon>
        <taxon>Magnoliopsida</taxon>
        <taxon>eudicotyledons</taxon>
        <taxon>Gunneridae</taxon>
        <taxon>Pentapetalae</taxon>
        <taxon>rosids</taxon>
        <taxon>fabids</taxon>
        <taxon>Malpighiales</taxon>
        <taxon>Rhizophoraceae</taxon>
        <taxon>Rhizophora</taxon>
    </lineage>
</organism>
<keyword evidence="2" id="KW-0812">Transmembrane</keyword>
<evidence type="ECO:0000256" key="2">
    <source>
        <dbReference type="SAM" id="Phobius"/>
    </source>
</evidence>
<accession>A0A2P2K2X7</accession>
<dbReference type="EMBL" id="GGEC01019601">
    <property type="protein sequence ID" value="MBX00085.1"/>
    <property type="molecule type" value="Transcribed_RNA"/>
</dbReference>
<reference evidence="3" key="1">
    <citation type="submission" date="2018-02" db="EMBL/GenBank/DDBJ databases">
        <title>Rhizophora mucronata_Transcriptome.</title>
        <authorList>
            <person name="Meera S.P."/>
            <person name="Sreeshan A."/>
            <person name="Augustine A."/>
        </authorList>
    </citation>
    <scope>NUCLEOTIDE SEQUENCE</scope>
    <source>
        <tissue evidence="3">Leaf</tissue>
    </source>
</reference>
<proteinExistence type="predicted"/>
<feature type="region of interest" description="Disordered" evidence="1">
    <location>
        <begin position="1"/>
        <end position="80"/>
    </location>
</feature>
<dbReference type="AlphaFoldDB" id="A0A2P2K2X7"/>